<evidence type="ECO:0000313" key="3">
    <source>
        <dbReference type="Proteomes" id="UP000027138"/>
    </source>
</evidence>
<name>A0A067L8K6_JATCU</name>
<dbReference type="InterPro" id="IPR032675">
    <property type="entry name" value="LRR_dom_sf"/>
</dbReference>
<reference evidence="2 3" key="1">
    <citation type="journal article" date="2014" name="PLoS ONE">
        <title>Global Analysis of Gene Expression Profiles in Physic Nut (Jatropha curcas L.) Seedlings Exposed to Salt Stress.</title>
        <authorList>
            <person name="Zhang L."/>
            <person name="Zhang C."/>
            <person name="Wu P."/>
            <person name="Chen Y."/>
            <person name="Li M."/>
            <person name="Jiang H."/>
            <person name="Wu G."/>
        </authorList>
    </citation>
    <scope>NUCLEOTIDE SEQUENCE [LARGE SCALE GENOMIC DNA]</scope>
    <source>
        <strain evidence="3">cv. GZQX0401</strain>
        <tissue evidence="2">Young leaves</tissue>
    </source>
</reference>
<accession>A0A067L8K6</accession>
<dbReference type="Proteomes" id="UP000027138">
    <property type="component" value="Unassembled WGS sequence"/>
</dbReference>
<evidence type="ECO:0000313" key="2">
    <source>
        <dbReference type="EMBL" id="KDP43583.1"/>
    </source>
</evidence>
<dbReference type="Pfam" id="PF25019">
    <property type="entry name" value="LRR_R13L1-DRL21"/>
    <property type="match status" value="1"/>
</dbReference>
<dbReference type="InterPro" id="IPR056789">
    <property type="entry name" value="LRR_R13L1-DRL21"/>
</dbReference>
<proteinExistence type="predicted"/>
<dbReference type="OrthoDB" id="1734369at2759"/>
<gene>
    <name evidence="2" type="ORF">JCGZ_16870</name>
</gene>
<dbReference type="AlphaFoldDB" id="A0A067L8K6"/>
<dbReference type="EMBL" id="KK914267">
    <property type="protein sequence ID" value="KDP43583.1"/>
    <property type="molecule type" value="Genomic_DNA"/>
</dbReference>
<dbReference type="STRING" id="180498.A0A067L8K6"/>
<dbReference type="PANTHER" id="PTHR47186:SF41">
    <property type="entry name" value="OS12G0131701 PROTEIN"/>
    <property type="match status" value="1"/>
</dbReference>
<dbReference type="PANTHER" id="PTHR47186">
    <property type="entry name" value="LEUCINE-RICH REPEAT-CONTAINING PROTEIN 57"/>
    <property type="match status" value="1"/>
</dbReference>
<organism evidence="2 3">
    <name type="scientific">Jatropha curcas</name>
    <name type="common">Barbados nut</name>
    <dbReference type="NCBI Taxonomy" id="180498"/>
    <lineage>
        <taxon>Eukaryota</taxon>
        <taxon>Viridiplantae</taxon>
        <taxon>Streptophyta</taxon>
        <taxon>Embryophyta</taxon>
        <taxon>Tracheophyta</taxon>
        <taxon>Spermatophyta</taxon>
        <taxon>Magnoliopsida</taxon>
        <taxon>eudicotyledons</taxon>
        <taxon>Gunneridae</taxon>
        <taxon>Pentapetalae</taxon>
        <taxon>rosids</taxon>
        <taxon>fabids</taxon>
        <taxon>Malpighiales</taxon>
        <taxon>Euphorbiaceae</taxon>
        <taxon>Crotonoideae</taxon>
        <taxon>Jatropheae</taxon>
        <taxon>Jatropha</taxon>
    </lineage>
</organism>
<sequence length="334" mass="38028">MLASKKLPSSMGNLLNLRHLEFVVDGMPMGVKELKNLRALSYFPVGKDGVNISALLNLKFLRGALCITGLENVTDALHAREANLIGKKDLDALLLEWKYDDVRNERLDRDVLDGLQPHGKLKELTVKGYSGMELSSWVGDPSFHNLVTLCLEDCKKCRCLPHLGLLPSVKHLVVKRMYGIKRVDHEFHGDRNMNHFPKLETLQFMNMVQLEEWNPSEVEFPCLSELTIKDCPKLSGNLSGHLSSFKKLVIRNCDQMVVLLPSLQMLSKLEIRNCKEVDCRYMNVFGSQNSLVLHEISNNVTLKEAFMQGNNFEQNHGRYISFYATNKLYGYQSN</sequence>
<dbReference type="SUPFAM" id="SSF52058">
    <property type="entry name" value="L domain-like"/>
    <property type="match status" value="1"/>
</dbReference>
<keyword evidence="3" id="KW-1185">Reference proteome</keyword>
<protein>
    <recommendedName>
        <fullName evidence="1">R13L1/DRL21-like LRR repeat region domain-containing protein</fullName>
    </recommendedName>
</protein>
<feature type="domain" description="R13L1/DRL21-like LRR repeat region" evidence="1">
    <location>
        <begin position="52"/>
        <end position="177"/>
    </location>
</feature>
<evidence type="ECO:0000259" key="1">
    <source>
        <dbReference type="Pfam" id="PF25019"/>
    </source>
</evidence>
<dbReference type="Gene3D" id="3.80.10.10">
    <property type="entry name" value="Ribonuclease Inhibitor"/>
    <property type="match status" value="1"/>
</dbReference>